<keyword evidence="6" id="KW-0496">Mitochondrion</keyword>
<dbReference type="Proteomes" id="UP000008383">
    <property type="component" value="Unassembled WGS sequence"/>
</dbReference>
<dbReference type="PANTHER" id="PTHR33968">
    <property type="entry name" value="PROTEIN PET100 HOMOLOG, MITOCHONDRIAL"/>
    <property type="match status" value="1"/>
</dbReference>
<dbReference type="HOGENOM" id="CLU_1644948_0_0_1"/>
<protein>
    <recommendedName>
        <fullName evidence="11">Mitochondrial cytochrome c oxidase assembly factor</fullName>
    </recommendedName>
</protein>
<dbReference type="PANTHER" id="PTHR33968:SF1">
    <property type="entry name" value="PROTEIN PET100 HOMOLOG, MITOCHONDRIAL"/>
    <property type="match status" value="1"/>
</dbReference>
<evidence type="ECO:0000256" key="6">
    <source>
        <dbReference type="ARBA" id="ARBA00023128"/>
    </source>
</evidence>
<comment type="subcellular location">
    <subcellularLocation>
        <location evidence="1">Membrane</location>
        <topology evidence="1">Single-pass membrane protein</topology>
    </subcellularLocation>
    <subcellularLocation>
        <location evidence="2">Mitochondrion membrane</location>
    </subcellularLocation>
</comment>
<comment type="similarity">
    <text evidence="8">Belongs to the PET100 family.</text>
</comment>
<comment type="caution">
    <text evidence="9">The sequence shown here is derived from an EMBL/GenBank/DDBJ whole genome shotgun (WGS) entry which is preliminary data.</text>
</comment>
<dbReference type="OrthoDB" id="18175at2759"/>
<sequence>MEAFDWLYGNEKRRVEESREEAESCWHGRISQSYQHLRPHCQVNTPGLHISTLILNQEPGNMFSSILRRLQGGNLEVFKFGLYIGFPIGWMYYFGTNLEERFSVPDFWPTTAHSHKIPADKGEIDKELARMNEQRAKRLLEKQRIQKEFENIAATSNSTTE</sequence>
<dbReference type="EMBL" id="ACYE01000406">
    <property type="protein sequence ID" value="EFE38355.1"/>
    <property type="molecule type" value="Genomic_DNA"/>
</dbReference>
<evidence type="ECO:0008006" key="11">
    <source>
        <dbReference type="Google" id="ProtNLM"/>
    </source>
</evidence>
<dbReference type="GO" id="GO:0051082">
    <property type="term" value="F:unfolded protein binding"/>
    <property type="evidence" value="ECO:0007669"/>
    <property type="project" value="TreeGrafter"/>
</dbReference>
<keyword evidence="4" id="KW-0809">Transit peptide</keyword>
<evidence type="ECO:0000256" key="4">
    <source>
        <dbReference type="ARBA" id="ARBA00022946"/>
    </source>
</evidence>
<evidence type="ECO:0000256" key="2">
    <source>
        <dbReference type="ARBA" id="ARBA00004325"/>
    </source>
</evidence>
<dbReference type="GO" id="GO:0005743">
    <property type="term" value="C:mitochondrial inner membrane"/>
    <property type="evidence" value="ECO:0007669"/>
    <property type="project" value="TreeGrafter"/>
</dbReference>
<evidence type="ECO:0000256" key="7">
    <source>
        <dbReference type="ARBA" id="ARBA00023136"/>
    </source>
</evidence>
<keyword evidence="7" id="KW-0472">Membrane</keyword>
<dbReference type="GeneID" id="9582324"/>
<organism evidence="9 10">
    <name type="scientific">Trichophyton verrucosum (strain HKI 0517)</name>
    <dbReference type="NCBI Taxonomy" id="663202"/>
    <lineage>
        <taxon>Eukaryota</taxon>
        <taxon>Fungi</taxon>
        <taxon>Dikarya</taxon>
        <taxon>Ascomycota</taxon>
        <taxon>Pezizomycotina</taxon>
        <taxon>Eurotiomycetes</taxon>
        <taxon>Eurotiomycetidae</taxon>
        <taxon>Onygenales</taxon>
        <taxon>Arthrodermataceae</taxon>
        <taxon>Trichophyton</taxon>
    </lineage>
</organism>
<dbReference type="KEGG" id="tve:TRV_07013"/>
<evidence type="ECO:0000313" key="9">
    <source>
        <dbReference type="EMBL" id="EFE38355.1"/>
    </source>
</evidence>
<keyword evidence="10" id="KW-1185">Reference proteome</keyword>
<dbReference type="Pfam" id="PF09803">
    <property type="entry name" value="Pet100"/>
    <property type="match status" value="1"/>
</dbReference>
<evidence type="ECO:0000313" key="10">
    <source>
        <dbReference type="Proteomes" id="UP000008383"/>
    </source>
</evidence>
<gene>
    <name evidence="9" type="ORF">TRV_07013</name>
</gene>
<dbReference type="GO" id="GO:0033617">
    <property type="term" value="P:mitochondrial respiratory chain complex IV assembly"/>
    <property type="evidence" value="ECO:0007669"/>
    <property type="project" value="InterPro"/>
</dbReference>
<dbReference type="RefSeq" id="XP_003019000.1">
    <property type="nucleotide sequence ID" value="XM_003018954.1"/>
</dbReference>
<keyword evidence="5" id="KW-1133">Transmembrane helix</keyword>
<keyword evidence="3" id="KW-0812">Transmembrane</keyword>
<evidence type="ECO:0000256" key="1">
    <source>
        <dbReference type="ARBA" id="ARBA00004167"/>
    </source>
</evidence>
<evidence type="ECO:0000256" key="3">
    <source>
        <dbReference type="ARBA" id="ARBA00022692"/>
    </source>
</evidence>
<dbReference type="InterPro" id="IPR018625">
    <property type="entry name" value="Pet100"/>
</dbReference>
<accession>D4DIK3</accession>
<evidence type="ECO:0000256" key="8">
    <source>
        <dbReference type="ARBA" id="ARBA00038077"/>
    </source>
</evidence>
<evidence type="ECO:0000256" key="5">
    <source>
        <dbReference type="ARBA" id="ARBA00022989"/>
    </source>
</evidence>
<dbReference type="AlphaFoldDB" id="D4DIK3"/>
<proteinExistence type="inferred from homology"/>
<reference evidence="10" key="1">
    <citation type="journal article" date="2011" name="Genome Biol.">
        <title>Comparative and functional genomics provide insights into the pathogenicity of dermatophytic fungi.</title>
        <authorList>
            <person name="Burmester A."/>
            <person name="Shelest E."/>
            <person name="Gloeckner G."/>
            <person name="Heddergott C."/>
            <person name="Schindler S."/>
            <person name="Staib P."/>
            <person name="Heidel A."/>
            <person name="Felder M."/>
            <person name="Petzold A."/>
            <person name="Szafranski K."/>
            <person name="Feuermann M."/>
            <person name="Pedruzzi I."/>
            <person name="Priebe S."/>
            <person name="Groth M."/>
            <person name="Winkler R."/>
            <person name="Li W."/>
            <person name="Kniemeyer O."/>
            <person name="Schroeckh V."/>
            <person name="Hertweck C."/>
            <person name="Hube B."/>
            <person name="White T.C."/>
            <person name="Platzer M."/>
            <person name="Guthke R."/>
            <person name="Heitman J."/>
            <person name="Woestemeyer J."/>
            <person name="Zipfel P.F."/>
            <person name="Monod M."/>
            <person name="Brakhage A.A."/>
        </authorList>
    </citation>
    <scope>NUCLEOTIDE SEQUENCE [LARGE SCALE GENOMIC DNA]</scope>
    <source>
        <strain evidence="10">HKI 0517</strain>
    </source>
</reference>
<name>D4DIK3_TRIVH</name>